<dbReference type="EMBL" id="JANPWB010000006">
    <property type="protein sequence ID" value="KAJ1176985.1"/>
    <property type="molecule type" value="Genomic_DNA"/>
</dbReference>
<proteinExistence type="predicted"/>
<organism evidence="2 3">
    <name type="scientific">Pleurodeles waltl</name>
    <name type="common">Iberian ribbed newt</name>
    <dbReference type="NCBI Taxonomy" id="8319"/>
    <lineage>
        <taxon>Eukaryota</taxon>
        <taxon>Metazoa</taxon>
        <taxon>Chordata</taxon>
        <taxon>Craniata</taxon>
        <taxon>Vertebrata</taxon>
        <taxon>Euteleostomi</taxon>
        <taxon>Amphibia</taxon>
        <taxon>Batrachia</taxon>
        <taxon>Caudata</taxon>
        <taxon>Salamandroidea</taxon>
        <taxon>Salamandridae</taxon>
        <taxon>Pleurodelinae</taxon>
        <taxon>Pleurodeles</taxon>
    </lineage>
</organism>
<sequence length="121" mass="12510">MSPKGSPSFDVLCRVGSCSEVKQVPNDAPGLRSHTGSTWDQATRLLHQASSRQVTAPPSHGAQAGAGGPLPVSGGTGAWSPAAAPQHRGHRWQRLTAACAARHRNGPGHAAAPPPQKVKNY</sequence>
<dbReference type="AlphaFoldDB" id="A0AAV7TL86"/>
<feature type="region of interest" description="Disordered" evidence="1">
    <location>
        <begin position="22"/>
        <end position="121"/>
    </location>
</feature>
<reference evidence="2" key="1">
    <citation type="journal article" date="2022" name="bioRxiv">
        <title>Sequencing and chromosome-scale assembly of the giantPleurodeles waltlgenome.</title>
        <authorList>
            <person name="Brown T."/>
            <person name="Elewa A."/>
            <person name="Iarovenko S."/>
            <person name="Subramanian E."/>
            <person name="Araus A.J."/>
            <person name="Petzold A."/>
            <person name="Susuki M."/>
            <person name="Suzuki K.-i.T."/>
            <person name="Hayashi T."/>
            <person name="Toyoda A."/>
            <person name="Oliveira C."/>
            <person name="Osipova E."/>
            <person name="Leigh N.D."/>
            <person name="Simon A."/>
            <person name="Yun M.H."/>
        </authorList>
    </citation>
    <scope>NUCLEOTIDE SEQUENCE</scope>
    <source>
        <strain evidence="2">20211129_DDA</strain>
        <tissue evidence="2">Liver</tissue>
    </source>
</reference>
<accession>A0AAV7TL86</accession>
<evidence type="ECO:0000313" key="2">
    <source>
        <dbReference type="EMBL" id="KAJ1176985.1"/>
    </source>
</evidence>
<feature type="compositionally biased region" description="Pro residues" evidence="1">
    <location>
        <begin position="112"/>
        <end position="121"/>
    </location>
</feature>
<protein>
    <submittedName>
        <fullName evidence="2">Uncharacterized protein</fullName>
    </submittedName>
</protein>
<evidence type="ECO:0000256" key="1">
    <source>
        <dbReference type="SAM" id="MobiDB-lite"/>
    </source>
</evidence>
<evidence type="ECO:0000313" key="3">
    <source>
        <dbReference type="Proteomes" id="UP001066276"/>
    </source>
</evidence>
<gene>
    <name evidence="2" type="ORF">NDU88_002252</name>
</gene>
<comment type="caution">
    <text evidence="2">The sequence shown here is derived from an EMBL/GenBank/DDBJ whole genome shotgun (WGS) entry which is preliminary data.</text>
</comment>
<keyword evidence="3" id="KW-1185">Reference proteome</keyword>
<dbReference type="Proteomes" id="UP001066276">
    <property type="component" value="Chromosome 3_2"/>
</dbReference>
<name>A0AAV7TL86_PLEWA</name>